<dbReference type="Gene3D" id="3.30.200.20">
    <property type="entry name" value="Phosphorylase Kinase, domain 1"/>
    <property type="match status" value="1"/>
</dbReference>
<evidence type="ECO:0000256" key="9">
    <source>
        <dbReference type="SAM" id="MobiDB-lite"/>
    </source>
</evidence>
<evidence type="ECO:0000256" key="1">
    <source>
        <dbReference type="ARBA" id="ARBA00006234"/>
    </source>
</evidence>
<organism evidence="11">
    <name type="scientific">Picea sitchensis</name>
    <name type="common">Sitka spruce</name>
    <name type="synonym">Pinus sitchensis</name>
    <dbReference type="NCBI Taxonomy" id="3332"/>
    <lineage>
        <taxon>Eukaryota</taxon>
        <taxon>Viridiplantae</taxon>
        <taxon>Streptophyta</taxon>
        <taxon>Embryophyta</taxon>
        <taxon>Tracheophyta</taxon>
        <taxon>Spermatophyta</taxon>
        <taxon>Pinopsida</taxon>
        <taxon>Pinidae</taxon>
        <taxon>Conifers I</taxon>
        <taxon>Pinales</taxon>
        <taxon>Pinaceae</taxon>
        <taxon>Picea</taxon>
    </lineage>
</organism>
<dbReference type="GO" id="GO:0005524">
    <property type="term" value="F:ATP binding"/>
    <property type="evidence" value="ECO:0007669"/>
    <property type="project" value="UniProtKB-UniRule"/>
</dbReference>
<proteinExistence type="evidence at transcript level"/>
<protein>
    <recommendedName>
        <fullName evidence="10">Protein kinase domain-containing protein</fullName>
    </recommendedName>
</protein>
<reference evidence="11" key="1">
    <citation type="journal article" date="2008" name="BMC Genomics">
        <title>A conifer genomics resource of 200,000 spruce (Picea spp.) ESTs and 6,464 high-quality, sequence-finished full-length cDNAs for Sitka spruce (Picea sitchensis).</title>
        <authorList>
            <person name="Ralph S.G."/>
            <person name="Chun H.J."/>
            <person name="Kolosova N."/>
            <person name="Cooper D."/>
            <person name="Oddy C."/>
            <person name="Ritland C.E."/>
            <person name="Kirkpatrick R."/>
            <person name="Moore R."/>
            <person name="Barber S."/>
            <person name="Holt R.A."/>
            <person name="Jones S.J."/>
            <person name="Marra M.A."/>
            <person name="Douglas C.J."/>
            <person name="Ritland K."/>
            <person name="Bohlmann J."/>
        </authorList>
    </citation>
    <scope>NUCLEOTIDE SEQUENCE</scope>
    <source>
        <tissue evidence="11">Bark</tissue>
    </source>
</reference>
<evidence type="ECO:0000256" key="6">
    <source>
        <dbReference type="ARBA" id="ARBA00022840"/>
    </source>
</evidence>
<keyword evidence="5" id="KW-0418">Kinase</keyword>
<dbReference type="Gene3D" id="1.10.510.10">
    <property type="entry name" value="Transferase(Phosphotransferase) domain 1"/>
    <property type="match status" value="1"/>
</dbReference>
<dbReference type="FunFam" id="3.30.200.20:FF:000042">
    <property type="entry name" value="Aurora kinase A"/>
    <property type="match status" value="1"/>
</dbReference>
<comment type="similarity">
    <text evidence="1">Belongs to the protein kinase superfamily. CAMK Ser/Thr protein kinase family. SNF1 subfamily.</text>
</comment>
<dbReference type="PROSITE" id="PS00107">
    <property type="entry name" value="PROTEIN_KINASE_ATP"/>
    <property type="match status" value="1"/>
</dbReference>
<dbReference type="FunFam" id="1.10.510.10:FF:000571">
    <property type="entry name" value="Maternal embryonic leucine zipper kinase"/>
    <property type="match status" value="1"/>
</dbReference>
<evidence type="ECO:0000313" key="11">
    <source>
        <dbReference type="EMBL" id="ABK24461.1"/>
    </source>
</evidence>
<dbReference type="InterPro" id="IPR011009">
    <property type="entry name" value="Kinase-like_dom_sf"/>
</dbReference>
<dbReference type="PANTHER" id="PTHR24349">
    <property type="entry name" value="SERINE/THREONINE-PROTEIN KINASE"/>
    <property type="match status" value="1"/>
</dbReference>
<dbReference type="SMART" id="SM00220">
    <property type="entry name" value="S_TKc"/>
    <property type="match status" value="1"/>
</dbReference>
<feature type="region of interest" description="Disordered" evidence="9">
    <location>
        <begin position="38"/>
        <end position="85"/>
    </location>
</feature>
<comment type="function">
    <text evidence="7">CIPK serine-threonine protein kinases interact with CBL proteins. Binding of a CBL protein to the regulatory NAF domain of CIPK protein lead to the activation of the kinase in a calcium-dependent manner.</text>
</comment>
<feature type="domain" description="Protein kinase" evidence="10">
    <location>
        <begin position="111"/>
        <end position="360"/>
    </location>
</feature>
<evidence type="ECO:0000256" key="7">
    <source>
        <dbReference type="ARBA" id="ARBA00058225"/>
    </source>
</evidence>
<dbReference type="PROSITE" id="PS50011">
    <property type="entry name" value="PROTEIN_KINASE_DOM"/>
    <property type="match status" value="1"/>
</dbReference>
<dbReference type="InterPro" id="IPR000719">
    <property type="entry name" value="Prot_kinase_dom"/>
</dbReference>
<evidence type="ECO:0000256" key="3">
    <source>
        <dbReference type="ARBA" id="ARBA00022679"/>
    </source>
</evidence>
<evidence type="ECO:0000256" key="5">
    <source>
        <dbReference type="ARBA" id="ARBA00022777"/>
    </source>
</evidence>
<sequence length="488" mass="54462">MFHMDSLRRKRKGAAVDLANLEQRARLCDDGASSTSLATHLSFQQQRKRRKEKMRDEELGSRHLHPTAAATAPPPRRGCLPNSPGRGLKRKVGCIDHATRTGRKRKLETDYYLGRELGQGKFGLVRICKSKATGEELACKTLPKKTVENVHKEVEIMQHLSGHPSVVTLQAVYEDAESLHLVMELCSGGRLFDEMSGNGCYSENQAAKLIKELIMVIKYCHEMGVIHRDIKPENILRTSTGQLKLADFGLSMRVTKGQTLSGVVGSPAYVAPEVLVGTYSEKVDVWAAGVLLHTLLIGVLPFRGESVEAIFESIKQVQLDFHSEKWQSISGLAKDLLSRMLSRDAGKRLSPEEVLSHPWVMFYTESNVKVRSSRSKRKKRTCPVKDEWLEESPPSLSLCTREIRAQFINPIPIEHGEDESFSGYLLPRPKQPEHDIQAAGKCDLVDALASAISRIRLSEPKRSRLCVTPYPVPQQCSSNLKSSLCTAF</sequence>
<name>A9NV00_PICSI</name>
<evidence type="ECO:0000256" key="8">
    <source>
        <dbReference type="PROSITE-ProRule" id="PRU10141"/>
    </source>
</evidence>
<evidence type="ECO:0000256" key="2">
    <source>
        <dbReference type="ARBA" id="ARBA00022527"/>
    </source>
</evidence>
<dbReference type="InterPro" id="IPR017441">
    <property type="entry name" value="Protein_kinase_ATP_BS"/>
</dbReference>
<accession>A9NV00</accession>
<dbReference type="GO" id="GO:0004674">
    <property type="term" value="F:protein serine/threonine kinase activity"/>
    <property type="evidence" value="ECO:0007669"/>
    <property type="project" value="UniProtKB-KW"/>
</dbReference>
<dbReference type="SUPFAM" id="SSF56112">
    <property type="entry name" value="Protein kinase-like (PK-like)"/>
    <property type="match status" value="1"/>
</dbReference>
<dbReference type="Pfam" id="PF00069">
    <property type="entry name" value="Pkinase"/>
    <property type="match status" value="1"/>
</dbReference>
<dbReference type="CDD" id="cd05117">
    <property type="entry name" value="STKc_CAMK"/>
    <property type="match status" value="1"/>
</dbReference>
<keyword evidence="4 8" id="KW-0547">Nucleotide-binding</keyword>
<keyword evidence="2" id="KW-0723">Serine/threonine-protein kinase</keyword>
<keyword evidence="6 8" id="KW-0067">ATP-binding</keyword>
<evidence type="ECO:0000259" key="10">
    <source>
        <dbReference type="PROSITE" id="PS50011"/>
    </source>
</evidence>
<evidence type="ECO:0000256" key="4">
    <source>
        <dbReference type="ARBA" id="ARBA00022741"/>
    </source>
</evidence>
<keyword evidence="3" id="KW-0808">Transferase</keyword>
<dbReference type="EMBL" id="EF085154">
    <property type="protein sequence ID" value="ABK24461.1"/>
    <property type="molecule type" value="mRNA"/>
</dbReference>
<dbReference type="InterPro" id="IPR050205">
    <property type="entry name" value="CDPK_Ser/Thr_kinases"/>
</dbReference>
<feature type="binding site" evidence="8">
    <location>
        <position position="145"/>
    </location>
    <ligand>
        <name>ATP</name>
        <dbReference type="ChEBI" id="CHEBI:30616"/>
    </ligand>
</feature>
<dbReference type="AlphaFoldDB" id="A9NV00"/>